<gene>
    <name evidence="1" type="ORF">ACFQ4H_19060</name>
</gene>
<comment type="caution">
    <text evidence="1">The sequence shown here is derived from an EMBL/GenBank/DDBJ whole genome shotgun (WGS) entry which is preliminary data.</text>
</comment>
<name>A0ABW3YFG4_9ACTN</name>
<accession>A0ABW3YFG4</accession>
<keyword evidence="2" id="KW-1185">Reference proteome</keyword>
<dbReference type="Proteomes" id="UP001597260">
    <property type="component" value="Unassembled WGS sequence"/>
</dbReference>
<sequence length="70" mass="6993">MPSNMPLSMQGAKIDSAFADCPIGEIQLGTPPAMGQRARALAGLMPSGSAAMFMQAAGQTDTGTSHSGPA</sequence>
<protein>
    <recommendedName>
        <fullName evidence="3">FXSXX-COOH protein</fullName>
    </recommendedName>
</protein>
<evidence type="ECO:0008006" key="3">
    <source>
        <dbReference type="Google" id="ProtNLM"/>
    </source>
</evidence>
<proteinExistence type="predicted"/>
<organism evidence="1 2">
    <name type="scientific">Micromonospora sonneratiae</name>
    <dbReference type="NCBI Taxonomy" id="1184706"/>
    <lineage>
        <taxon>Bacteria</taxon>
        <taxon>Bacillati</taxon>
        <taxon>Actinomycetota</taxon>
        <taxon>Actinomycetes</taxon>
        <taxon>Micromonosporales</taxon>
        <taxon>Micromonosporaceae</taxon>
        <taxon>Micromonospora</taxon>
    </lineage>
</organism>
<reference evidence="2" key="1">
    <citation type="journal article" date="2019" name="Int. J. Syst. Evol. Microbiol.">
        <title>The Global Catalogue of Microorganisms (GCM) 10K type strain sequencing project: providing services to taxonomists for standard genome sequencing and annotation.</title>
        <authorList>
            <consortium name="The Broad Institute Genomics Platform"/>
            <consortium name="The Broad Institute Genome Sequencing Center for Infectious Disease"/>
            <person name="Wu L."/>
            <person name="Ma J."/>
        </authorList>
    </citation>
    <scope>NUCLEOTIDE SEQUENCE [LARGE SCALE GENOMIC DNA]</scope>
    <source>
        <strain evidence="2">JCM 31037</strain>
    </source>
</reference>
<evidence type="ECO:0000313" key="1">
    <source>
        <dbReference type="EMBL" id="MFD1323193.1"/>
    </source>
</evidence>
<dbReference type="EMBL" id="JBHTMP010000028">
    <property type="protein sequence ID" value="MFD1323193.1"/>
    <property type="molecule type" value="Genomic_DNA"/>
</dbReference>
<evidence type="ECO:0000313" key="2">
    <source>
        <dbReference type="Proteomes" id="UP001597260"/>
    </source>
</evidence>
<dbReference type="RefSeq" id="WP_377572343.1">
    <property type="nucleotide sequence ID" value="NZ_JBHTMP010000028.1"/>
</dbReference>